<dbReference type="PROSITE" id="PS50287">
    <property type="entry name" value="SRCR_2"/>
    <property type="match status" value="1"/>
</dbReference>
<feature type="chain" id="PRO_5044867505" description="SRCR domain-containing protein" evidence="6">
    <location>
        <begin position="23"/>
        <end position="844"/>
    </location>
</feature>
<dbReference type="EMBL" id="JBICBT010000980">
    <property type="protein sequence ID" value="KAL3089612.1"/>
    <property type="molecule type" value="Genomic_DNA"/>
</dbReference>
<feature type="domain" description="SRCR" evidence="7">
    <location>
        <begin position="123"/>
        <end position="230"/>
    </location>
</feature>
<sequence>MLRNIGILSLLALFFRCGTINGQQPPLADGLEPSRQRIRNTLGGFYSGNVTLYFRNSPYRVERELIVESGATMIIETGVQMYFDTGVGMKVFGTLQAVGNEFAHIQMLPYQEQLVYDSKLPDLRLIDGPTVRQGRLQIRFRDRWRSVCTQMTNWTSIDTGTACRTMGYDDGTFWRFFRRNNDTYPFVMPAPKCTQSQNSLWNCPGFADKEQIPLSENLCQGEDDIGIYCWGRPTFTGWARHWKGVQLYHSPFTYVPLDPDDVAVQRQSLSRLEFVDILYAGYDSTTRNVTPALYVEGVPPLMNGIRVERSAYDGIYFWEPEGPVLIANSTISHNRGHGIVIESTLDGRAFVNQSRIEHDGLSSTQNRLGLEIGIPLSILDKKLALNTAIVHNGDRPRVDLCQPSAELPRNIFFPHLLIAGLKNGTLLPPDPLLNPFICSLNVALPSRLPYVYTIQFINVRNHHQLIGDFETRTFFVICDGNSTIPTVCQTERFRVPILDGVLPQSVSLNSNGRPIFLGIEYSRTKSDSLNAVSADVKVLFRLHASVDHKAFYGLNITNSAILNNTGNGIKASQIRDRFALHNVSVEGNQGLAGLLVQDGAADVWLNDTSFSWNWGDGINISYAGGSINLNTSKIVANRWRGFSFHHNGTIPFWPLRQEVVIKGRPVNNMFFPRMFISGNAWGGVLIGNFCTPTPNAFNSDWPSVSLFAGVSAFAKVLINWVEFSDNFYHPNVEVFACQRPNQRLMHVDLSGNTIMGGTGMGFRMEPCVNTELVINSNKFHGIQNAALLVRNARWPHLSALPARVQIAKNDIKMNTAQFIVSIGLNEDAPAQSLVFNQQNEAIKF</sequence>
<keyword evidence="4" id="KW-0325">Glycoprotein</keyword>
<dbReference type="InterPro" id="IPR053243">
    <property type="entry name" value="SJ_maturation_regulator"/>
</dbReference>
<keyword evidence="9" id="KW-1185">Reference proteome</keyword>
<evidence type="ECO:0000256" key="4">
    <source>
        <dbReference type="ARBA" id="ARBA00023180"/>
    </source>
</evidence>
<dbReference type="AlphaFoldDB" id="A0ABD2JGB4"/>
<dbReference type="InterPro" id="IPR001190">
    <property type="entry name" value="SRCR"/>
</dbReference>
<accession>A0ABD2JGB4</accession>
<dbReference type="SUPFAM" id="SSF56487">
    <property type="entry name" value="SRCR-like"/>
    <property type="match status" value="1"/>
</dbReference>
<dbReference type="SMART" id="SM00202">
    <property type="entry name" value="SR"/>
    <property type="match status" value="1"/>
</dbReference>
<dbReference type="Gene3D" id="2.160.20.10">
    <property type="entry name" value="Single-stranded right-handed beta-helix, Pectin lyase-like"/>
    <property type="match status" value="1"/>
</dbReference>
<protein>
    <recommendedName>
        <fullName evidence="7">SRCR domain-containing protein</fullName>
    </recommendedName>
</protein>
<dbReference type="Proteomes" id="UP001620626">
    <property type="component" value="Unassembled WGS sequence"/>
</dbReference>
<dbReference type="PANTHER" id="PTHR47653:SF1">
    <property type="entry name" value="DELETED IN MALIGNANT BRAIN TUMORS 1 PROTEIN"/>
    <property type="match status" value="1"/>
</dbReference>
<gene>
    <name evidence="8" type="ORF">niasHT_027060</name>
</gene>
<comment type="caution">
    <text evidence="8">The sequence shown here is derived from an EMBL/GenBank/DDBJ whole genome shotgun (WGS) entry which is preliminary data.</text>
</comment>
<keyword evidence="3 5" id="KW-1015">Disulfide bond</keyword>
<evidence type="ECO:0000256" key="1">
    <source>
        <dbReference type="ARBA" id="ARBA00022729"/>
    </source>
</evidence>
<evidence type="ECO:0000256" key="2">
    <source>
        <dbReference type="ARBA" id="ARBA00022737"/>
    </source>
</evidence>
<dbReference type="InterPro" id="IPR012334">
    <property type="entry name" value="Pectin_lyas_fold"/>
</dbReference>
<dbReference type="SUPFAM" id="SSF51126">
    <property type="entry name" value="Pectin lyase-like"/>
    <property type="match status" value="1"/>
</dbReference>
<evidence type="ECO:0000313" key="9">
    <source>
        <dbReference type="Proteomes" id="UP001620626"/>
    </source>
</evidence>
<proteinExistence type="predicted"/>
<dbReference type="Gene3D" id="3.10.250.10">
    <property type="entry name" value="SRCR-like domain"/>
    <property type="match status" value="1"/>
</dbReference>
<evidence type="ECO:0000313" key="8">
    <source>
        <dbReference type="EMBL" id="KAL3089612.1"/>
    </source>
</evidence>
<organism evidence="8 9">
    <name type="scientific">Heterodera trifolii</name>
    <dbReference type="NCBI Taxonomy" id="157864"/>
    <lineage>
        <taxon>Eukaryota</taxon>
        <taxon>Metazoa</taxon>
        <taxon>Ecdysozoa</taxon>
        <taxon>Nematoda</taxon>
        <taxon>Chromadorea</taxon>
        <taxon>Rhabditida</taxon>
        <taxon>Tylenchina</taxon>
        <taxon>Tylenchomorpha</taxon>
        <taxon>Tylenchoidea</taxon>
        <taxon>Heteroderidae</taxon>
        <taxon>Heteroderinae</taxon>
        <taxon>Heterodera</taxon>
    </lineage>
</organism>
<dbReference type="SMART" id="SM00710">
    <property type="entry name" value="PbH1"/>
    <property type="match status" value="7"/>
</dbReference>
<keyword evidence="1 6" id="KW-0732">Signal</keyword>
<dbReference type="Pfam" id="PF00530">
    <property type="entry name" value="SRCR"/>
    <property type="match status" value="1"/>
</dbReference>
<comment type="caution">
    <text evidence="5">Lacks conserved residue(s) required for the propagation of feature annotation.</text>
</comment>
<keyword evidence="2" id="KW-0677">Repeat</keyword>
<dbReference type="PANTHER" id="PTHR47653">
    <property type="entry name" value="PROTEIN BARK BEETLE"/>
    <property type="match status" value="1"/>
</dbReference>
<evidence type="ECO:0000256" key="3">
    <source>
        <dbReference type="ARBA" id="ARBA00023157"/>
    </source>
</evidence>
<dbReference type="InterPro" id="IPR006626">
    <property type="entry name" value="PbH1"/>
</dbReference>
<feature type="signal peptide" evidence="6">
    <location>
        <begin position="1"/>
        <end position="22"/>
    </location>
</feature>
<dbReference type="InterPro" id="IPR036772">
    <property type="entry name" value="SRCR-like_dom_sf"/>
</dbReference>
<evidence type="ECO:0000256" key="5">
    <source>
        <dbReference type="PROSITE-ProRule" id="PRU00196"/>
    </source>
</evidence>
<feature type="disulfide bond" evidence="5">
    <location>
        <begin position="193"/>
        <end position="203"/>
    </location>
</feature>
<evidence type="ECO:0000256" key="6">
    <source>
        <dbReference type="SAM" id="SignalP"/>
    </source>
</evidence>
<reference evidence="8 9" key="1">
    <citation type="submission" date="2024-10" db="EMBL/GenBank/DDBJ databases">
        <authorList>
            <person name="Kim D."/>
        </authorList>
    </citation>
    <scope>NUCLEOTIDE SEQUENCE [LARGE SCALE GENOMIC DNA]</scope>
    <source>
        <strain evidence="8">BH-2024</strain>
    </source>
</reference>
<name>A0ABD2JGB4_9BILA</name>
<dbReference type="InterPro" id="IPR011050">
    <property type="entry name" value="Pectin_lyase_fold/virulence"/>
</dbReference>
<evidence type="ECO:0000259" key="7">
    <source>
        <dbReference type="PROSITE" id="PS50287"/>
    </source>
</evidence>